<feature type="region of interest" description="Disordered" evidence="1">
    <location>
        <begin position="266"/>
        <end position="287"/>
    </location>
</feature>
<name>A0AAD9P8H5_RIDPI</name>
<feature type="compositionally biased region" description="Polar residues" evidence="1">
    <location>
        <begin position="270"/>
        <end position="280"/>
    </location>
</feature>
<sequence>MQPLTDLRPNGSTRYVSRWHQILEAHNRVRTRLFNSLELLEGTDLALFVINEATHPASLVQAAGTAQGGSAVAAGKAGARQVPVLHTAAASLAEPPFSGRPPTPPGLSAHRRHQWPGDREAPSHLIVRHRRDNLRRSGIAPSPAGLRRRRPIRAWPTSPTGTRAPVLDDGLVQAERRPPPRCAHPQGAEDSVLQEVPPADRLGWPLAVQGADLLPVHPRADTEGRVAGTSTDGKAQVEFPPLRPSLRFGRLDAAISATNRSAKLAIPSTRGRSTARTSPVRSRGKSGWHFDVRRMQRRRRSTGETFRCVRALPLCIHG</sequence>
<feature type="region of interest" description="Disordered" evidence="1">
    <location>
        <begin position="93"/>
        <end position="117"/>
    </location>
</feature>
<evidence type="ECO:0000313" key="2">
    <source>
        <dbReference type="EMBL" id="KAK2190171.1"/>
    </source>
</evidence>
<comment type="caution">
    <text evidence="2">The sequence shown here is derived from an EMBL/GenBank/DDBJ whole genome shotgun (WGS) entry which is preliminary data.</text>
</comment>
<evidence type="ECO:0000256" key="1">
    <source>
        <dbReference type="SAM" id="MobiDB-lite"/>
    </source>
</evidence>
<evidence type="ECO:0000313" key="3">
    <source>
        <dbReference type="Proteomes" id="UP001209878"/>
    </source>
</evidence>
<keyword evidence="3" id="KW-1185">Reference proteome</keyword>
<dbReference type="Proteomes" id="UP001209878">
    <property type="component" value="Unassembled WGS sequence"/>
</dbReference>
<dbReference type="EMBL" id="JAODUO010000086">
    <property type="protein sequence ID" value="KAK2190171.1"/>
    <property type="molecule type" value="Genomic_DNA"/>
</dbReference>
<protein>
    <submittedName>
        <fullName evidence="2">Uncharacterized protein</fullName>
    </submittedName>
</protein>
<accession>A0AAD9P8H5</accession>
<proteinExistence type="predicted"/>
<gene>
    <name evidence="2" type="ORF">NP493_87g02011</name>
</gene>
<reference evidence="2" key="1">
    <citation type="journal article" date="2023" name="Mol. Biol. Evol.">
        <title>Third-Generation Sequencing Reveals the Adaptive Role of the Epigenome in Three Deep-Sea Polychaetes.</title>
        <authorList>
            <person name="Perez M."/>
            <person name="Aroh O."/>
            <person name="Sun Y."/>
            <person name="Lan Y."/>
            <person name="Juniper S.K."/>
            <person name="Young C.R."/>
            <person name="Angers B."/>
            <person name="Qian P.Y."/>
        </authorList>
    </citation>
    <scope>NUCLEOTIDE SEQUENCE</scope>
    <source>
        <strain evidence="2">R07B-5</strain>
    </source>
</reference>
<dbReference type="AlphaFoldDB" id="A0AAD9P8H5"/>
<organism evidence="2 3">
    <name type="scientific">Ridgeia piscesae</name>
    <name type="common">Tubeworm</name>
    <dbReference type="NCBI Taxonomy" id="27915"/>
    <lineage>
        <taxon>Eukaryota</taxon>
        <taxon>Metazoa</taxon>
        <taxon>Spiralia</taxon>
        <taxon>Lophotrochozoa</taxon>
        <taxon>Annelida</taxon>
        <taxon>Polychaeta</taxon>
        <taxon>Sedentaria</taxon>
        <taxon>Canalipalpata</taxon>
        <taxon>Sabellida</taxon>
        <taxon>Siboglinidae</taxon>
        <taxon>Ridgeia</taxon>
    </lineage>
</organism>